<keyword evidence="2" id="KW-1185">Reference proteome</keyword>
<proteinExistence type="predicted"/>
<accession>A0A7J6W036</accession>
<dbReference type="Proteomes" id="UP000554482">
    <property type="component" value="Unassembled WGS sequence"/>
</dbReference>
<comment type="caution">
    <text evidence="1">The sequence shown here is derived from an EMBL/GenBank/DDBJ whole genome shotgun (WGS) entry which is preliminary data.</text>
</comment>
<reference evidence="1 2" key="1">
    <citation type="submission" date="2020-06" db="EMBL/GenBank/DDBJ databases">
        <title>Transcriptomic and genomic resources for Thalictrum thalictroides and T. hernandezii: Facilitating candidate gene discovery in an emerging model plant lineage.</title>
        <authorList>
            <person name="Arias T."/>
            <person name="Riano-Pachon D.M."/>
            <person name="Di Stilio V.S."/>
        </authorList>
    </citation>
    <scope>NUCLEOTIDE SEQUENCE [LARGE SCALE GENOMIC DNA]</scope>
    <source>
        <strain evidence="2">cv. WT478/WT964</strain>
        <tissue evidence="1">Leaves</tissue>
    </source>
</reference>
<name>A0A7J6W036_THATH</name>
<gene>
    <name evidence="1" type="ORF">FRX31_020716</name>
</gene>
<evidence type="ECO:0000313" key="1">
    <source>
        <dbReference type="EMBL" id="KAF5189695.1"/>
    </source>
</evidence>
<organism evidence="1 2">
    <name type="scientific">Thalictrum thalictroides</name>
    <name type="common">Rue-anemone</name>
    <name type="synonym">Anemone thalictroides</name>
    <dbReference type="NCBI Taxonomy" id="46969"/>
    <lineage>
        <taxon>Eukaryota</taxon>
        <taxon>Viridiplantae</taxon>
        <taxon>Streptophyta</taxon>
        <taxon>Embryophyta</taxon>
        <taxon>Tracheophyta</taxon>
        <taxon>Spermatophyta</taxon>
        <taxon>Magnoliopsida</taxon>
        <taxon>Ranunculales</taxon>
        <taxon>Ranunculaceae</taxon>
        <taxon>Thalictroideae</taxon>
        <taxon>Thalictrum</taxon>
    </lineage>
</organism>
<dbReference type="AlphaFoldDB" id="A0A7J6W036"/>
<protein>
    <submittedName>
        <fullName evidence="1">Uncharacterized protein</fullName>
    </submittedName>
</protein>
<dbReference type="EMBL" id="JABWDY010025130">
    <property type="protein sequence ID" value="KAF5189695.1"/>
    <property type="molecule type" value="Genomic_DNA"/>
</dbReference>
<evidence type="ECO:0000313" key="2">
    <source>
        <dbReference type="Proteomes" id="UP000554482"/>
    </source>
</evidence>
<sequence>MALNVANILPHIKQSSRDNLSRGVALYFQKMKTTDQYTTNRENKMPACKLDQKKEEGGGICDIQDQT</sequence>